<dbReference type="AlphaFoldDB" id="A0A3D8IGC6"/>
<reference evidence="2 3" key="1">
    <citation type="submission" date="2018-04" db="EMBL/GenBank/DDBJ databases">
        <title>Novel Campyloabacter and Helicobacter Species and Strains.</title>
        <authorList>
            <person name="Mannion A.J."/>
            <person name="Shen Z."/>
            <person name="Fox J.G."/>
        </authorList>
    </citation>
    <scope>NUCLEOTIDE SEQUENCE [LARGE SCALE GENOMIC DNA]</scope>
    <source>
        <strain evidence="2 3">MIT 99-5101</strain>
    </source>
</reference>
<dbReference type="Proteomes" id="UP000256650">
    <property type="component" value="Unassembled WGS sequence"/>
</dbReference>
<keyword evidence="3" id="KW-1185">Reference proteome</keyword>
<dbReference type="EMBL" id="NXLS01000001">
    <property type="protein sequence ID" value="RDU64297.1"/>
    <property type="molecule type" value="Genomic_DNA"/>
</dbReference>
<comment type="caution">
    <text evidence="2">The sequence shown here is derived from an EMBL/GenBank/DDBJ whole genome shotgun (WGS) entry which is preliminary data.</text>
</comment>
<evidence type="ECO:0000313" key="2">
    <source>
        <dbReference type="EMBL" id="RDU64297.1"/>
    </source>
</evidence>
<accession>A0A3D8IGC6</accession>
<gene>
    <name evidence="2" type="ORF">CQA43_00305</name>
</gene>
<dbReference type="OrthoDB" id="5330097at2"/>
<dbReference type="GeneID" id="82534735"/>
<name>A0A3D8IGC6_9HELI</name>
<keyword evidence="1" id="KW-0732">Signal</keyword>
<feature type="chain" id="PRO_5017630984" evidence="1">
    <location>
        <begin position="22"/>
        <end position="185"/>
    </location>
</feature>
<proteinExistence type="predicted"/>
<evidence type="ECO:0000313" key="3">
    <source>
        <dbReference type="Proteomes" id="UP000256650"/>
    </source>
</evidence>
<organism evidence="2 3">
    <name type="scientific">Helicobacter ganmani</name>
    <dbReference type="NCBI Taxonomy" id="60246"/>
    <lineage>
        <taxon>Bacteria</taxon>
        <taxon>Pseudomonadati</taxon>
        <taxon>Campylobacterota</taxon>
        <taxon>Epsilonproteobacteria</taxon>
        <taxon>Campylobacterales</taxon>
        <taxon>Helicobacteraceae</taxon>
        <taxon>Helicobacter</taxon>
    </lineage>
</organism>
<protein>
    <submittedName>
        <fullName evidence="2">Bacteriocin</fullName>
    </submittedName>
</protein>
<feature type="signal peptide" evidence="1">
    <location>
        <begin position="1"/>
        <end position="21"/>
    </location>
</feature>
<evidence type="ECO:0000256" key="1">
    <source>
        <dbReference type="SAM" id="SignalP"/>
    </source>
</evidence>
<dbReference type="RefSeq" id="WP_115550631.1">
    <property type="nucleotide sequence ID" value="NZ_CAOOIB010000003.1"/>
</dbReference>
<sequence length="185" mass="20286">MLKKILSIAVMSSLFSSGALAEDLLAKITNGALSDTSKGVRLLSAEEEKQVVGGYVVADFGSGNEWYGIALYTANELQKGGLCGLGIENCAAPSAGRLQDYAEIVNNTIGFFPVYIVRRSIKVSDLGRPYVLFNYQVGMLDTNMQLYKFGSTTSSIYLKNNLVIKELQNHFKTRFESNLGGWYAR</sequence>